<name>A0A0H3NTL1_YERE1</name>
<evidence type="ECO:0000313" key="1">
    <source>
        <dbReference type="EMBL" id="CBY26661.1"/>
    </source>
</evidence>
<dbReference type="AlphaFoldDB" id="A0A0H3NTL1"/>
<proteinExistence type="predicted"/>
<dbReference type="Proteomes" id="UP000008084">
    <property type="component" value="Chromosome"/>
</dbReference>
<accession>A0A0H3NTL1</accession>
<reference evidence="1 2" key="1">
    <citation type="journal article" date="2011" name="J. Bacteriol.">
        <title>Complete genome sequence of Yersinia enterocolitica subsp. palearctica serogroup O:3.</title>
        <authorList>
            <person name="Batzilla J."/>
            <person name="Hoper D."/>
            <person name="Antonenka U."/>
            <person name="Heesemann J."/>
            <person name="Rakin A."/>
        </authorList>
    </citation>
    <scope>NUCLEOTIDE SEQUENCE [LARGE SCALE GENOMIC DNA]</scope>
    <source>
        <strain evidence="2">DSM 13030 / CIP 106945 / Y11</strain>
    </source>
</reference>
<sequence length="39" mass="4503">MINLNKNQIKIAEKQTSLLKNKPISSFSQQTHIFSVFLL</sequence>
<organism evidence="1 2">
    <name type="scientific">Yersinia enterocolitica subsp. palearctica serotype O:3 (strain DSM 13030 / CIP 106945 / Y11)</name>
    <dbReference type="NCBI Taxonomy" id="930944"/>
    <lineage>
        <taxon>Bacteria</taxon>
        <taxon>Pseudomonadati</taxon>
        <taxon>Pseudomonadota</taxon>
        <taxon>Gammaproteobacteria</taxon>
        <taxon>Enterobacterales</taxon>
        <taxon>Yersiniaceae</taxon>
        <taxon>Yersinia</taxon>
    </lineage>
</organism>
<dbReference type="HOGENOM" id="CLU_3319573_0_0_6"/>
<dbReference type="EMBL" id="FR729477">
    <property type="protein sequence ID" value="CBY26661.1"/>
    <property type="molecule type" value="Genomic_DNA"/>
</dbReference>
<gene>
    <name evidence="1" type="ordered locus">Y11_15201</name>
</gene>
<dbReference type="KEGG" id="yey:Y11_15201"/>
<dbReference type="PATRIC" id="fig|930944.6.peg.1510"/>
<protein>
    <submittedName>
        <fullName evidence="1">Uncharacterized protein</fullName>
    </submittedName>
</protein>
<evidence type="ECO:0000313" key="2">
    <source>
        <dbReference type="Proteomes" id="UP000008084"/>
    </source>
</evidence>